<dbReference type="AlphaFoldDB" id="A0A8K0I766"/>
<dbReference type="Proteomes" id="UP000797356">
    <property type="component" value="Chromosome 4"/>
</dbReference>
<dbReference type="EMBL" id="CM017875">
    <property type="protein sequence ID" value="KAG1338639.1"/>
    <property type="molecule type" value="Genomic_DNA"/>
</dbReference>
<protein>
    <submittedName>
        <fullName evidence="1">Uncharacterized protein</fullName>
    </submittedName>
</protein>
<comment type="caution">
    <text evidence="1">The sequence shown here is derived from an EMBL/GenBank/DDBJ whole genome shotgun (WGS) entry which is preliminary data.</text>
</comment>
<proteinExistence type="predicted"/>
<reference evidence="1" key="2">
    <citation type="submission" date="2019-07" db="EMBL/GenBank/DDBJ databases">
        <authorList>
            <person name="Yang Y."/>
            <person name="Bocs S."/>
            <person name="Baudouin L."/>
        </authorList>
    </citation>
    <scope>NUCLEOTIDE SEQUENCE</scope>
    <source>
        <tissue evidence="1">Spear leaf of Hainan Tall coconut</tissue>
    </source>
</reference>
<name>A0A8K0I766_COCNU</name>
<gene>
    <name evidence="1" type="ORF">COCNU_04G009450</name>
</gene>
<organism evidence="1 2">
    <name type="scientific">Cocos nucifera</name>
    <name type="common">Coconut palm</name>
    <dbReference type="NCBI Taxonomy" id="13894"/>
    <lineage>
        <taxon>Eukaryota</taxon>
        <taxon>Viridiplantae</taxon>
        <taxon>Streptophyta</taxon>
        <taxon>Embryophyta</taxon>
        <taxon>Tracheophyta</taxon>
        <taxon>Spermatophyta</taxon>
        <taxon>Magnoliopsida</taxon>
        <taxon>Liliopsida</taxon>
        <taxon>Arecaceae</taxon>
        <taxon>Arecoideae</taxon>
        <taxon>Cocoseae</taxon>
        <taxon>Attaleinae</taxon>
        <taxon>Cocos</taxon>
    </lineage>
</organism>
<evidence type="ECO:0000313" key="1">
    <source>
        <dbReference type="EMBL" id="KAG1338639.1"/>
    </source>
</evidence>
<dbReference type="OrthoDB" id="1685715at2759"/>
<reference evidence="1" key="1">
    <citation type="journal article" date="2017" name="Gigascience">
        <title>The genome draft of coconut (Cocos nucifera).</title>
        <authorList>
            <person name="Xiao Y."/>
            <person name="Xu P."/>
            <person name="Fan H."/>
            <person name="Baudouin L."/>
            <person name="Xia W."/>
            <person name="Bocs S."/>
            <person name="Xu J."/>
            <person name="Li Q."/>
            <person name="Guo A."/>
            <person name="Zhou L."/>
            <person name="Li J."/>
            <person name="Wu Y."/>
            <person name="Ma Z."/>
            <person name="Armero A."/>
            <person name="Issali A.E."/>
            <person name="Liu N."/>
            <person name="Peng M."/>
            <person name="Yang Y."/>
        </authorList>
    </citation>
    <scope>NUCLEOTIDE SEQUENCE</scope>
    <source>
        <tissue evidence="1">Spear leaf of Hainan Tall coconut</tissue>
    </source>
</reference>
<sequence length="116" mass="12733">MAFGICNPSLRPFILPHGPTAVKEEAQGQASLVNRISGQAAPRPAMKLSRPNNMICFDITMGCCQNLSMPLRYLCVSVAGWNTLDSDMHVTMSGYWMGPDIEDGWGFVEAAVDRRI</sequence>
<accession>A0A8K0I766</accession>
<keyword evidence="2" id="KW-1185">Reference proteome</keyword>
<evidence type="ECO:0000313" key="2">
    <source>
        <dbReference type="Proteomes" id="UP000797356"/>
    </source>
</evidence>